<gene>
    <name evidence="2" type="ORF">V4D31_06220</name>
</gene>
<dbReference type="AlphaFoldDB" id="A0AAU8GZH7"/>
<sequence>MAIIIVAAPFITGFLAHYELFFEYRIMLTIHMITGEIMLATIPFTRLSHMFFFWLIRTHIGSEFGAVRHSRDY</sequence>
<feature type="transmembrane region" description="Helical" evidence="1">
    <location>
        <begin position="26"/>
        <end position="47"/>
    </location>
</feature>
<keyword evidence="1" id="KW-0812">Transmembrane</keyword>
<evidence type="ECO:0000313" key="2">
    <source>
        <dbReference type="EMBL" id="XCH47941.1"/>
    </source>
</evidence>
<evidence type="ECO:0008006" key="3">
    <source>
        <dbReference type="Google" id="ProtNLM"/>
    </source>
</evidence>
<dbReference type="SUPFAM" id="SSF103501">
    <property type="entry name" value="Respiratory nitrate reductase 1 gamma chain"/>
    <property type="match status" value="1"/>
</dbReference>
<name>A0AAU8GZH7_9BACT</name>
<accession>A0AAU8GZH7</accession>
<proteinExistence type="predicted"/>
<dbReference type="InterPro" id="IPR036197">
    <property type="entry name" value="NarG-like_sf"/>
</dbReference>
<keyword evidence="1" id="KW-1133">Transmembrane helix</keyword>
<keyword evidence="1" id="KW-0472">Membrane</keyword>
<dbReference type="RefSeq" id="WP_353685598.1">
    <property type="nucleotide sequence ID" value="NZ_CP144374.1"/>
</dbReference>
<reference evidence="2" key="1">
    <citation type="submission" date="2024-01" db="EMBL/GenBank/DDBJ databases">
        <title>The first autotrophic representatives of the genus Thermodesulfovibrio.</title>
        <authorList>
            <person name="Maltseva A.I."/>
            <person name="Elcheninov A.G."/>
            <person name="Kublanov I.V."/>
            <person name="Lebedinsky A.V."/>
            <person name="Frolov E.N."/>
        </authorList>
    </citation>
    <scope>NUCLEOTIDE SEQUENCE</scope>
    <source>
        <strain evidence="2">3462-1</strain>
    </source>
</reference>
<protein>
    <recommendedName>
        <fullName evidence="3">DUF4405 domain-containing protein</fullName>
    </recommendedName>
</protein>
<dbReference type="EMBL" id="CP144374">
    <property type="protein sequence ID" value="XCH47941.1"/>
    <property type="molecule type" value="Genomic_DNA"/>
</dbReference>
<organism evidence="2">
    <name type="scientific">Thermodesulfovibrio obliviosus</name>
    <dbReference type="NCBI Taxonomy" id="3118332"/>
    <lineage>
        <taxon>Bacteria</taxon>
        <taxon>Pseudomonadati</taxon>
        <taxon>Nitrospirota</taxon>
        <taxon>Thermodesulfovibrionia</taxon>
        <taxon>Thermodesulfovibrionales</taxon>
        <taxon>Thermodesulfovibrionaceae</taxon>
        <taxon>Thermodesulfovibrio</taxon>
    </lineage>
</organism>
<dbReference type="KEGG" id="tob:V4D31_06220"/>
<evidence type="ECO:0000256" key="1">
    <source>
        <dbReference type="SAM" id="Phobius"/>
    </source>
</evidence>